<feature type="region of interest" description="Disordered" evidence="1">
    <location>
        <begin position="129"/>
        <end position="149"/>
    </location>
</feature>
<dbReference type="GeneID" id="54587869"/>
<feature type="region of interest" description="Disordered" evidence="1">
    <location>
        <begin position="1"/>
        <end position="31"/>
    </location>
</feature>
<proteinExistence type="predicted"/>
<organism evidence="2 3">
    <name type="scientific">Trematosphaeria pertusa</name>
    <dbReference type="NCBI Taxonomy" id="390896"/>
    <lineage>
        <taxon>Eukaryota</taxon>
        <taxon>Fungi</taxon>
        <taxon>Dikarya</taxon>
        <taxon>Ascomycota</taxon>
        <taxon>Pezizomycotina</taxon>
        <taxon>Dothideomycetes</taxon>
        <taxon>Pleosporomycetidae</taxon>
        <taxon>Pleosporales</taxon>
        <taxon>Massarineae</taxon>
        <taxon>Trematosphaeriaceae</taxon>
        <taxon>Trematosphaeria</taxon>
    </lineage>
</organism>
<name>A0A6A6IWI0_9PLEO</name>
<evidence type="ECO:0000313" key="3">
    <source>
        <dbReference type="Proteomes" id="UP000800094"/>
    </source>
</evidence>
<protein>
    <submittedName>
        <fullName evidence="2">Uncharacterized protein</fullName>
    </submittedName>
</protein>
<evidence type="ECO:0000256" key="1">
    <source>
        <dbReference type="SAM" id="MobiDB-lite"/>
    </source>
</evidence>
<dbReference type="EMBL" id="ML987190">
    <property type="protein sequence ID" value="KAF2254292.1"/>
    <property type="molecule type" value="Genomic_DNA"/>
</dbReference>
<accession>A0A6A6IWI0</accession>
<keyword evidence="3" id="KW-1185">Reference proteome</keyword>
<evidence type="ECO:0000313" key="2">
    <source>
        <dbReference type="EMBL" id="KAF2254292.1"/>
    </source>
</evidence>
<gene>
    <name evidence="2" type="ORF">BU26DRAFT_582773</name>
</gene>
<dbReference type="RefSeq" id="XP_033689296.1">
    <property type="nucleotide sequence ID" value="XM_033834539.1"/>
</dbReference>
<sequence length="149" mass="16223">MVHYPPDNEGVAQPQRHPRADEIPHPSSTLRTPPMVIKEHIWAILRPLDRSTSLIHHQSASRRSPIQLNQRACGVRCVEIPPLFAMAGAPPVSAFRHCVFCGVSEPACASHCVVGVLRRHATGRFAAEAFTPGTDDGGPSRAYSAQYGE</sequence>
<dbReference type="AlphaFoldDB" id="A0A6A6IWI0"/>
<dbReference type="Proteomes" id="UP000800094">
    <property type="component" value="Unassembled WGS sequence"/>
</dbReference>
<reference evidence="2" key="1">
    <citation type="journal article" date="2020" name="Stud. Mycol.">
        <title>101 Dothideomycetes genomes: a test case for predicting lifestyles and emergence of pathogens.</title>
        <authorList>
            <person name="Haridas S."/>
            <person name="Albert R."/>
            <person name="Binder M."/>
            <person name="Bloem J."/>
            <person name="Labutti K."/>
            <person name="Salamov A."/>
            <person name="Andreopoulos B."/>
            <person name="Baker S."/>
            <person name="Barry K."/>
            <person name="Bills G."/>
            <person name="Bluhm B."/>
            <person name="Cannon C."/>
            <person name="Castanera R."/>
            <person name="Culley D."/>
            <person name="Daum C."/>
            <person name="Ezra D."/>
            <person name="Gonzalez J."/>
            <person name="Henrissat B."/>
            <person name="Kuo A."/>
            <person name="Liang C."/>
            <person name="Lipzen A."/>
            <person name="Lutzoni F."/>
            <person name="Magnuson J."/>
            <person name="Mondo S."/>
            <person name="Nolan M."/>
            <person name="Ohm R."/>
            <person name="Pangilinan J."/>
            <person name="Park H.-J."/>
            <person name="Ramirez L."/>
            <person name="Alfaro M."/>
            <person name="Sun H."/>
            <person name="Tritt A."/>
            <person name="Yoshinaga Y."/>
            <person name="Zwiers L.-H."/>
            <person name="Turgeon B."/>
            <person name="Goodwin S."/>
            <person name="Spatafora J."/>
            <person name="Crous P."/>
            <person name="Grigoriev I."/>
        </authorList>
    </citation>
    <scope>NUCLEOTIDE SEQUENCE</scope>
    <source>
        <strain evidence="2">CBS 122368</strain>
    </source>
</reference>